<sequence>WEEDGVVIAVCGKQKRPLMSPVNSQNPENIRDEQPPLPHPRAVSPAFQTILARVEKLDQDL</sequence>
<comment type="caution">
    <text evidence="2">The sequence shown here is derived from an EMBL/GenBank/DDBJ whole genome shotgun (WGS) entry which is preliminary data.</text>
</comment>
<accession>A0ABQ9TMD4</accession>
<dbReference type="EMBL" id="JASSZA010000020">
    <property type="protein sequence ID" value="KAK2085923.1"/>
    <property type="molecule type" value="Genomic_DNA"/>
</dbReference>
<evidence type="ECO:0000313" key="3">
    <source>
        <dbReference type="Proteomes" id="UP001266305"/>
    </source>
</evidence>
<reference evidence="2 3" key="1">
    <citation type="submission" date="2023-05" db="EMBL/GenBank/DDBJ databases">
        <title>B98-5 Cell Line De Novo Hybrid Assembly: An Optical Mapping Approach.</title>
        <authorList>
            <person name="Kananen K."/>
            <person name="Auerbach J.A."/>
            <person name="Kautto E."/>
            <person name="Blachly J.S."/>
        </authorList>
    </citation>
    <scope>NUCLEOTIDE SEQUENCE [LARGE SCALE GENOMIC DNA]</scope>
    <source>
        <strain evidence="2">B95-8</strain>
        <tissue evidence="2">Cell line</tissue>
    </source>
</reference>
<feature type="non-terminal residue" evidence="2">
    <location>
        <position position="1"/>
    </location>
</feature>
<gene>
    <name evidence="2" type="ORF">P7K49_035348</name>
</gene>
<keyword evidence="3" id="KW-1185">Reference proteome</keyword>
<evidence type="ECO:0000313" key="2">
    <source>
        <dbReference type="EMBL" id="KAK2085923.1"/>
    </source>
</evidence>
<evidence type="ECO:0000256" key="1">
    <source>
        <dbReference type="SAM" id="MobiDB-lite"/>
    </source>
</evidence>
<protein>
    <submittedName>
        <fullName evidence="2">Uncharacterized protein</fullName>
    </submittedName>
</protein>
<proteinExistence type="predicted"/>
<name>A0ABQ9TMD4_SAGOE</name>
<organism evidence="2 3">
    <name type="scientific">Saguinus oedipus</name>
    <name type="common">Cotton-top tamarin</name>
    <name type="synonym">Oedipomidas oedipus</name>
    <dbReference type="NCBI Taxonomy" id="9490"/>
    <lineage>
        <taxon>Eukaryota</taxon>
        <taxon>Metazoa</taxon>
        <taxon>Chordata</taxon>
        <taxon>Craniata</taxon>
        <taxon>Vertebrata</taxon>
        <taxon>Euteleostomi</taxon>
        <taxon>Mammalia</taxon>
        <taxon>Eutheria</taxon>
        <taxon>Euarchontoglires</taxon>
        <taxon>Primates</taxon>
        <taxon>Haplorrhini</taxon>
        <taxon>Platyrrhini</taxon>
        <taxon>Cebidae</taxon>
        <taxon>Callitrichinae</taxon>
        <taxon>Saguinus</taxon>
    </lineage>
</organism>
<dbReference type="Proteomes" id="UP001266305">
    <property type="component" value="Unassembled WGS sequence"/>
</dbReference>
<feature type="region of interest" description="Disordered" evidence="1">
    <location>
        <begin position="16"/>
        <end position="42"/>
    </location>
</feature>
<feature type="non-terminal residue" evidence="2">
    <location>
        <position position="61"/>
    </location>
</feature>